<dbReference type="ExpressionAtlas" id="A0A0P0Y1C4">
    <property type="expression patterns" value="baseline and differential"/>
</dbReference>
<reference evidence="2" key="1">
    <citation type="journal article" date="2005" name="Nature">
        <title>The map-based sequence of the rice genome.</title>
        <authorList>
            <consortium name="International rice genome sequencing project (IRGSP)"/>
            <person name="Matsumoto T."/>
            <person name="Wu J."/>
            <person name="Kanamori H."/>
            <person name="Katayose Y."/>
            <person name="Fujisawa M."/>
            <person name="Namiki N."/>
            <person name="Mizuno H."/>
            <person name="Yamamoto K."/>
            <person name="Antonio B.A."/>
            <person name="Baba T."/>
            <person name="Sakata K."/>
            <person name="Nagamura Y."/>
            <person name="Aoki H."/>
            <person name="Arikawa K."/>
            <person name="Arita K."/>
            <person name="Bito T."/>
            <person name="Chiden Y."/>
            <person name="Fujitsuka N."/>
            <person name="Fukunaka R."/>
            <person name="Hamada M."/>
            <person name="Harada C."/>
            <person name="Hayashi A."/>
            <person name="Hijishita S."/>
            <person name="Honda M."/>
            <person name="Hosokawa S."/>
            <person name="Ichikawa Y."/>
            <person name="Idonuma A."/>
            <person name="Iijima M."/>
            <person name="Ikeda M."/>
            <person name="Ikeno M."/>
            <person name="Ito K."/>
            <person name="Ito S."/>
            <person name="Ito T."/>
            <person name="Ito Y."/>
            <person name="Ito Y."/>
            <person name="Iwabuchi A."/>
            <person name="Kamiya K."/>
            <person name="Karasawa W."/>
            <person name="Kurita K."/>
            <person name="Katagiri S."/>
            <person name="Kikuta A."/>
            <person name="Kobayashi H."/>
            <person name="Kobayashi N."/>
            <person name="Machita K."/>
            <person name="Maehara T."/>
            <person name="Masukawa M."/>
            <person name="Mizubayashi T."/>
            <person name="Mukai Y."/>
            <person name="Nagasaki H."/>
            <person name="Nagata Y."/>
            <person name="Naito S."/>
            <person name="Nakashima M."/>
            <person name="Nakama Y."/>
            <person name="Nakamichi Y."/>
            <person name="Nakamura M."/>
            <person name="Meguro A."/>
            <person name="Negishi M."/>
            <person name="Ohta I."/>
            <person name="Ohta T."/>
            <person name="Okamoto M."/>
            <person name="Ono N."/>
            <person name="Saji S."/>
            <person name="Sakaguchi M."/>
            <person name="Sakai K."/>
            <person name="Shibata M."/>
            <person name="Shimokawa T."/>
            <person name="Song J."/>
            <person name="Takazaki Y."/>
            <person name="Terasawa K."/>
            <person name="Tsugane M."/>
            <person name="Tsuji K."/>
            <person name="Ueda S."/>
            <person name="Waki K."/>
            <person name="Yamagata H."/>
            <person name="Yamamoto M."/>
            <person name="Yamamoto S."/>
            <person name="Yamane H."/>
            <person name="Yoshiki S."/>
            <person name="Yoshihara R."/>
            <person name="Yukawa K."/>
            <person name="Zhong H."/>
            <person name="Yano M."/>
            <person name="Yuan Q."/>
            <person name="Ouyang S."/>
            <person name="Liu J."/>
            <person name="Jones K.M."/>
            <person name="Gansberger K."/>
            <person name="Moffat K."/>
            <person name="Hill J."/>
            <person name="Bera J."/>
            <person name="Fadrosh D."/>
            <person name="Jin S."/>
            <person name="Johri S."/>
            <person name="Kim M."/>
            <person name="Overton L."/>
            <person name="Reardon M."/>
            <person name="Tsitrin T."/>
            <person name="Vuong H."/>
            <person name="Weaver B."/>
            <person name="Ciecko A."/>
            <person name="Tallon L."/>
            <person name="Jackson J."/>
            <person name="Pai G."/>
            <person name="Aken S.V."/>
            <person name="Utterback T."/>
            <person name="Reidmuller S."/>
            <person name="Feldblyum T."/>
            <person name="Hsiao J."/>
            <person name="Zismann V."/>
            <person name="Iobst S."/>
            <person name="de Vazeille A.R."/>
            <person name="Buell C.R."/>
            <person name="Ying K."/>
            <person name="Li Y."/>
            <person name="Lu T."/>
            <person name="Huang Y."/>
            <person name="Zhao Q."/>
            <person name="Feng Q."/>
            <person name="Zhang L."/>
            <person name="Zhu J."/>
            <person name="Weng Q."/>
            <person name="Mu J."/>
            <person name="Lu Y."/>
            <person name="Fan D."/>
            <person name="Liu Y."/>
            <person name="Guan J."/>
            <person name="Zhang Y."/>
            <person name="Yu S."/>
            <person name="Liu X."/>
            <person name="Zhang Y."/>
            <person name="Hong G."/>
            <person name="Han B."/>
            <person name="Choisne N."/>
            <person name="Demange N."/>
            <person name="Orjeda G."/>
            <person name="Samain S."/>
            <person name="Cattolico L."/>
            <person name="Pelletier E."/>
            <person name="Couloux A."/>
            <person name="Segurens B."/>
            <person name="Wincker P."/>
            <person name="D'Hont A."/>
            <person name="Scarpelli C."/>
            <person name="Weissenbach J."/>
            <person name="Salanoubat M."/>
            <person name="Quetier F."/>
            <person name="Yu Y."/>
            <person name="Kim H.R."/>
            <person name="Rambo T."/>
            <person name="Currie J."/>
            <person name="Collura K."/>
            <person name="Luo M."/>
            <person name="Yang T."/>
            <person name="Ammiraju J.S.S."/>
            <person name="Engler F."/>
            <person name="Soderlund C."/>
            <person name="Wing R.A."/>
            <person name="Palmer L.E."/>
            <person name="de la Bastide M."/>
            <person name="Spiegel L."/>
            <person name="Nascimento L."/>
            <person name="Zutavern T."/>
            <person name="O'Shaughnessy A."/>
            <person name="Dike S."/>
            <person name="Dedhia N."/>
            <person name="Preston R."/>
            <person name="Balija V."/>
            <person name="McCombie W.R."/>
            <person name="Chow T."/>
            <person name="Chen H."/>
            <person name="Chung M."/>
            <person name="Chen C."/>
            <person name="Shaw J."/>
            <person name="Wu H."/>
            <person name="Hsiao K."/>
            <person name="Chao Y."/>
            <person name="Chu M."/>
            <person name="Cheng C."/>
            <person name="Hour A."/>
            <person name="Lee P."/>
            <person name="Lin S."/>
            <person name="Lin Y."/>
            <person name="Liou J."/>
            <person name="Liu S."/>
            <person name="Hsing Y."/>
            <person name="Raghuvanshi S."/>
            <person name="Mohanty A."/>
            <person name="Bharti A.K."/>
            <person name="Gaur A."/>
            <person name="Gupta V."/>
            <person name="Kumar D."/>
            <person name="Ravi V."/>
            <person name="Vij S."/>
            <person name="Kapur A."/>
            <person name="Khurana P."/>
            <person name="Khurana P."/>
            <person name="Khurana J.P."/>
            <person name="Tyagi A.K."/>
            <person name="Gaikwad K."/>
            <person name="Singh A."/>
            <person name="Dalal V."/>
            <person name="Srivastava S."/>
            <person name="Dixit A."/>
            <person name="Pal A.K."/>
            <person name="Ghazi I.A."/>
            <person name="Yadav M."/>
            <person name="Pandit A."/>
            <person name="Bhargava A."/>
            <person name="Sureshbabu K."/>
            <person name="Batra K."/>
            <person name="Sharma T.R."/>
            <person name="Mohapatra T."/>
            <person name="Singh N.K."/>
            <person name="Messing J."/>
            <person name="Nelson A.B."/>
            <person name="Fuks G."/>
            <person name="Kavchok S."/>
            <person name="Keizer G."/>
            <person name="Linton E."/>
            <person name="Llaca V."/>
            <person name="Song R."/>
            <person name="Tanyolac B."/>
            <person name="Young S."/>
            <person name="Ho-Il K."/>
            <person name="Hahn J.H."/>
            <person name="Sangsakoo G."/>
            <person name="Vanavichit A."/>
            <person name="de Mattos Luiz.A.T."/>
            <person name="Zimmer P.D."/>
            <person name="Malone G."/>
            <person name="Dellagostin O."/>
            <person name="de Oliveira A.C."/>
            <person name="Bevan M."/>
            <person name="Bancroft I."/>
            <person name="Minx P."/>
            <person name="Cordum H."/>
            <person name="Wilson R."/>
            <person name="Cheng Z."/>
            <person name="Jin W."/>
            <person name="Jiang J."/>
            <person name="Leong S.A."/>
            <person name="Iwama H."/>
            <person name="Gojobori T."/>
            <person name="Itoh T."/>
            <person name="Niimura Y."/>
            <person name="Fujii Y."/>
            <person name="Habara T."/>
            <person name="Sakai H."/>
            <person name="Sato Y."/>
            <person name="Wilson G."/>
            <person name="Kumar K."/>
            <person name="McCouch S."/>
            <person name="Juretic N."/>
            <person name="Hoen D."/>
            <person name="Wright S."/>
            <person name="Bruskiewich R."/>
            <person name="Bureau T."/>
            <person name="Miyao A."/>
            <person name="Hirochika H."/>
            <person name="Nishikawa T."/>
            <person name="Kadowaki K."/>
            <person name="Sugiura M."/>
            <person name="Burr B."/>
            <person name="Sasaki T."/>
        </authorList>
    </citation>
    <scope>NUCLEOTIDE SEQUENCE [LARGE SCALE GENOMIC DNA]</scope>
    <source>
        <strain evidence="2">cv. Nipponbare</strain>
    </source>
</reference>
<feature type="non-terminal residue" evidence="1">
    <location>
        <position position="1"/>
    </location>
</feature>
<dbReference type="AlphaFoldDB" id="A0A0P0Y1C4"/>
<dbReference type="Proteomes" id="UP000059680">
    <property type="component" value="Chromosome 11"/>
</dbReference>
<evidence type="ECO:0000313" key="2">
    <source>
        <dbReference type="Proteomes" id="UP000059680"/>
    </source>
</evidence>
<evidence type="ECO:0000313" key="1">
    <source>
        <dbReference type="EMBL" id="BAT13649.1"/>
    </source>
</evidence>
<reference evidence="1 2" key="2">
    <citation type="journal article" date="2013" name="Plant Cell Physiol.">
        <title>Rice Annotation Project Database (RAP-DB): an integrative and interactive database for rice genomics.</title>
        <authorList>
            <person name="Sakai H."/>
            <person name="Lee S.S."/>
            <person name="Tanaka T."/>
            <person name="Numa H."/>
            <person name="Kim J."/>
            <person name="Kawahara Y."/>
            <person name="Wakimoto H."/>
            <person name="Yang C.C."/>
            <person name="Iwamoto M."/>
            <person name="Abe T."/>
            <person name="Yamada Y."/>
            <person name="Muto A."/>
            <person name="Inokuchi H."/>
            <person name="Ikemura T."/>
            <person name="Matsumoto T."/>
            <person name="Sasaki T."/>
            <person name="Itoh T."/>
        </authorList>
    </citation>
    <scope>NUCLEOTIDE SEQUENCE [LARGE SCALE GENOMIC DNA]</scope>
    <source>
        <strain evidence="2">cv. Nipponbare</strain>
    </source>
</reference>
<proteinExistence type="predicted"/>
<reference evidence="1 2" key="3">
    <citation type="journal article" date="2013" name="Rice">
        <title>Improvement of the Oryza sativa Nipponbare reference genome using next generation sequence and optical map data.</title>
        <authorList>
            <person name="Kawahara Y."/>
            <person name="de la Bastide M."/>
            <person name="Hamilton J.P."/>
            <person name="Kanamori H."/>
            <person name="McCombie W.R."/>
            <person name="Ouyang S."/>
            <person name="Schwartz D.C."/>
            <person name="Tanaka T."/>
            <person name="Wu J."/>
            <person name="Zhou S."/>
            <person name="Childs K.L."/>
            <person name="Davidson R.M."/>
            <person name="Lin H."/>
            <person name="Quesada-Ocampo L."/>
            <person name="Vaillancourt B."/>
            <person name="Sakai H."/>
            <person name="Lee S.S."/>
            <person name="Kim J."/>
            <person name="Numa H."/>
            <person name="Itoh T."/>
            <person name="Buell C.R."/>
            <person name="Matsumoto T."/>
        </authorList>
    </citation>
    <scope>NUCLEOTIDE SEQUENCE [LARGE SCALE GENOMIC DNA]</scope>
    <source>
        <strain evidence="2">cv. Nipponbare</strain>
    </source>
</reference>
<dbReference type="EMBL" id="AP014967">
    <property type="protein sequence ID" value="BAT13649.1"/>
    <property type="molecule type" value="Genomic_DNA"/>
</dbReference>
<organism evidence="1 2">
    <name type="scientific">Oryza sativa subsp. japonica</name>
    <name type="common">Rice</name>
    <dbReference type="NCBI Taxonomy" id="39947"/>
    <lineage>
        <taxon>Eukaryota</taxon>
        <taxon>Viridiplantae</taxon>
        <taxon>Streptophyta</taxon>
        <taxon>Embryophyta</taxon>
        <taxon>Tracheophyta</taxon>
        <taxon>Spermatophyta</taxon>
        <taxon>Magnoliopsida</taxon>
        <taxon>Liliopsida</taxon>
        <taxon>Poales</taxon>
        <taxon>Poaceae</taxon>
        <taxon>BOP clade</taxon>
        <taxon>Oryzoideae</taxon>
        <taxon>Oryzeae</taxon>
        <taxon>Oryzinae</taxon>
        <taxon>Oryza</taxon>
        <taxon>Oryza sativa</taxon>
    </lineage>
</organism>
<protein>
    <submittedName>
        <fullName evidence="1">Os11g0294400 protein</fullName>
    </submittedName>
</protein>
<keyword evidence="2" id="KW-1185">Reference proteome</keyword>
<gene>
    <name evidence="1" type="ordered locus">Os11g0294400</name>
    <name evidence="1" type="ORF">OSNPB_110294400</name>
</gene>
<sequence length="48" mass="5269">VMLCKSSPACPNCKFVQPSVPAPAMPRTPPRRRLEATVKPLETLSLLH</sequence>
<name>A0A0P0Y1C4_ORYSJ</name>
<dbReference type="Gramene" id="Os11t0294400-02">
    <property type="protein sequence ID" value="Os11t0294400-02"/>
    <property type="gene ID" value="Os11g0294400"/>
</dbReference>
<accession>A0A0P0Y1C4</accession>